<dbReference type="GeneID" id="55992265"/>
<dbReference type="OrthoDB" id="3555317at2759"/>
<dbReference type="PANTHER" id="PTHR40618">
    <property type="entry name" value="B-ZIP TRANSCRIPTION FACTOR (EUROFUNG)-RELATED"/>
    <property type="match status" value="1"/>
</dbReference>
<gene>
    <name evidence="2" type="ORF">TRUGW13939_04765</name>
</gene>
<dbReference type="RefSeq" id="XP_035343825.1">
    <property type="nucleotide sequence ID" value="XM_035487932.1"/>
</dbReference>
<feature type="region of interest" description="Disordered" evidence="1">
    <location>
        <begin position="97"/>
        <end position="116"/>
    </location>
</feature>
<dbReference type="SUPFAM" id="SSF57959">
    <property type="entry name" value="Leucine zipper domain"/>
    <property type="match status" value="1"/>
</dbReference>
<accession>A0A7H8QUK4</accession>
<proteinExistence type="predicted"/>
<evidence type="ECO:0000313" key="3">
    <source>
        <dbReference type="Proteomes" id="UP000509510"/>
    </source>
</evidence>
<dbReference type="Proteomes" id="UP000509510">
    <property type="component" value="Chromosome II"/>
</dbReference>
<dbReference type="PANTHER" id="PTHR40618:SF1">
    <property type="entry name" value="B-ZIP TRANSCRIPTION FACTOR (EUROFUNG)"/>
    <property type="match status" value="1"/>
</dbReference>
<dbReference type="GO" id="GO:0003700">
    <property type="term" value="F:DNA-binding transcription factor activity"/>
    <property type="evidence" value="ECO:0007669"/>
    <property type="project" value="InterPro"/>
</dbReference>
<feature type="compositionally biased region" description="Polar residues" evidence="1">
    <location>
        <begin position="1"/>
        <end position="11"/>
    </location>
</feature>
<dbReference type="CDD" id="cd14688">
    <property type="entry name" value="bZIP_YAP"/>
    <property type="match status" value="1"/>
</dbReference>
<keyword evidence="3" id="KW-1185">Reference proteome</keyword>
<feature type="region of interest" description="Disordered" evidence="1">
    <location>
        <begin position="125"/>
        <end position="144"/>
    </location>
</feature>
<dbReference type="KEGG" id="trg:TRUGW13939_04765"/>
<dbReference type="InterPro" id="IPR046347">
    <property type="entry name" value="bZIP_sf"/>
</dbReference>
<feature type="region of interest" description="Disordered" evidence="1">
    <location>
        <begin position="1"/>
        <end position="22"/>
    </location>
</feature>
<reference evidence="3" key="1">
    <citation type="submission" date="2020-06" db="EMBL/GenBank/DDBJ databases">
        <title>A chromosome-scale genome assembly of Talaromyces rugulosus W13939.</title>
        <authorList>
            <person name="Wang B."/>
            <person name="Guo L."/>
            <person name="Ye K."/>
            <person name="Wang L."/>
        </authorList>
    </citation>
    <scope>NUCLEOTIDE SEQUENCE [LARGE SCALE GENOMIC DNA]</scope>
    <source>
        <strain evidence="3">W13939</strain>
    </source>
</reference>
<dbReference type="Gene3D" id="1.20.5.170">
    <property type="match status" value="1"/>
</dbReference>
<protein>
    <recommendedName>
        <fullName evidence="4">BZIP domain-containing protein</fullName>
    </recommendedName>
</protein>
<organism evidence="2 3">
    <name type="scientific">Talaromyces rugulosus</name>
    <name type="common">Penicillium rugulosum</name>
    <dbReference type="NCBI Taxonomy" id="121627"/>
    <lineage>
        <taxon>Eukaryota</taxon>
        <taxon>Fungi</taxon>
        <taxon>Dikarya</taxon>
        <taxon>Ascomycota</taxon>
        <taxon>Pezizomycotina</taxon>
        <taxon>Eurotiomycetes</taxon>
        <taxon>Eurotiomycetidae</taxon>
        <taxon>Eurotiales</taxon>
        <taxon>Trichocomaceae</taxon>
        <taxon>Talaromyces</taxon>
        <taxon>Talaromyces sect. Islandici</taxon>
    </lineage>
</organism>
<name>A0A7H8QUK4_TALRU</name>
<evidence type="ECO:0000256" key="1">
    <source>
        <dbReference type="SAM" id="MobiDB-lite"/>
    </source>
</evidence>
<evidence type="ECO:0008006" key="4">
    <source>
        <dbReference type="Google" id="ProtNLM"/>
    </source>
</evidence>
<dbReference type="AlphaFoldDB" id="A0A7H8QUK4"/>
<evidence type="ECO:0000313" key="2">
    <source>
        <dbReference type="EMBL" id="QKX57647.1"/>
    </source>
</evidence>
<sequence>MSTLEQGQSFSLPADEPDLIRRKQVRDAQRAYRFRQKSLVDSLKYRVSHLEHTLDNIKQAVSAVNGQVVQSKDSPPPPKLMQTLDFLCQQISMQIEQSKRTKDATGDNSCDGGAGGGAEFDKKLKGLLSQPDSPPPTSPTRNSRSQLPIIWDHKDPASDFWPLFFGSNNALLPSIAPFTATNSTNSLLAPNYYGDIPYRTIQYPASPFTQKVYYACAQSGHRFLCDLRLTDKQIWPEFGLVLEHVPRYEIISYFQRVLEESPCAPVEDHRFPFISLGGAGTHFLPASPVGAHQSPGLQRFQMTNGVWEIGCQEEYFDVEDVERYLNFNGIRLSGQKNFSSTFDPDTSELTGSDIIDPRPINATNPVLFVEEQILIEGILPFYA</sequence>
<dbReference type="EMBL" id="CP055899">
    <property type="protein sequence ID" value="QKX57647.1"/>
    <property type="molecule type" value="Genomic_DNA"/>
</dbReference>